<dbReference type="EMBL" id="BMDW01000007">
    <property type="protein sequence ID" value="GGA46469.1"/>
    <property type="molecule type" value="Genomic_DNA"/>
</dbReference>
<name>A0ABQ1GM08_9SPHN</name>
<proteinExistence type="predicted"/>
<evidence type="ECO:0000313" key="3">
    <source>
        <dbReference type="EMBL" id="GGA46469.1"/>
    </source>
</evidence>
<evidence type="ECO:0000256" key="2">
    <source>
        <dbReference type="SAM" id="Phobius"/>
    </source>
</evidence>
<dbReference type="RefSeq" id="WP_188446321.1">
    <property type="nucleotide sequence ID" value="NZ_BMDW01000007.1"/>
</dbReference>
<sequence length="298" mass="30360">MTRNEGVGLAVAAIGHVALFAILSVVWLAKPVPLPTPKPIEVSLVDAVALDQQAPPAPEPPAQSTAPDQGPPEDAPPPAKAPEPAPDPAPPKPQPAAVPPPKPAAKPVPSVNKPVAEKVEKPAKAKAAPVKAAAPPAKAVAATKAAGANSSATKAKATGSLLDDDFRKGLSQTPSKAKSPDAAPGATMDAKAAADIGSAIRRQVQPCADRQVNPGPGASRIVVTIALSLNRDGSLAARPSVSGDHGGVDDENRRYVDAVDRNAIATFSGCAPLRGLPPELYDVPRGWKTFKLRYKLPG</sequence>
<feature type="compositionally biased region" description="Low complexity" evidence="1">
    <location>
        <begin position="125"/>
        <end position="157"/>
    </location>
</feature>
<feature type="compositionally biased region" description="Pro residues" evidence="1">
    <location>
        <begin position="69"/>
        <end position="106"/>
    </location>
</feature>
<keyword evidence="2" id="KW-1133">Transmembrane helix</keyword>
<gene>
    <name evidence="3" type="ORF">GCM10011395_15910</name>
</gene>
<keyword evidence="2" id="KW-0812">Transmembrane</keyword>
<evidence type="ECO:0008006" key="5">
    <source>
        <dbReference type="Google" id="ProtNLM"/>
    </source>
</evidence>
<dbReference type="Proteomes" id="UP000618591">
    <property type="component" value="Unassembled WGS sequence"/>
</dbReference>
<accession>A0ABQ1GM08</accession>
<comment type="caution">
    <text evidence="3">The sequence shown here is derived from an EMBL/GenBank/DDBJ whole genome shotgun (WGS) entry which is preliminary data.</text>
</comment>
<protein>
    <recommendedName>
        <fullName evidence="5">Cell envelope biogenesis protein TolA</fullName>
    </recommendedName>
</protein>
<feature type="region of interest" description="Disordered" evidence="1">
    <location>
        <begin position="51"/>
        <end position="190"/>
    </location>
</feature>
<evidence type="ECO:0000256" key="1">
    <source>
        <dbReference type="SAM" id="MobiDB-lite"/>
    </source>
</evidence>
<reference evidence="4" key="1">
    <citation type="journal article" date="2019" name="Int. J. Syst. Evol. Microbiol.">
        <title>The Global Catalogue of Microorganisms (GCM) 10K type strain sequencing project: providing services to taxonomists for standard genome sequencing and annotation.</title>
        <authorList>
            <consortium name="The Broad Institute Genomics Platform"/>
            <consortium name="The Broad Institute Genome Sequencing Center for Infectious Disease"/>
            <person name="Wu L."/>
            <person name="Ma J."/>
        </authorList>
    </citation>
    <scope>NUCLEOTIDE SEQUENCE [LARGE SCALE GENOMIC DNA]</scope>
    <source>
        <strain evidence="4">CGMCC 1.10106</strain>
    </source>
</reference>
<keyword evidence="2" id="KW-0472">Membrane</keyword>
<organism evidence="3 4">
    <name type="scientific">Sphingomonas psychrolutea</name>
    <dbReference type="NCBI Taxonomy" id="1259676"/>
    <lineage>
        <taxon>Bacteria</taxon>
        <taxon>Pseudomonadati</taxon>
        <taxon>Pseudomonadota</taxon>
        <taxon>Alphaproteobacteria</taxon>
        <taxon>Sphingomonadales</taxon>
        <taxon>Sphingomonadaceae</taxon>
        <taxon>Sphingomonas</taxon>
    </lineage>
</organism>
<evidence type="ECO:0000313" key="4">
    <source>
        <dbReference type="Proteomes" id="UP000618591"/>
    </source>
</evidence>
<feature type="transmembrane region" description="Helical" evidence="2">
    <location>
        <begin position="7"/>
        <end position="29"/>
    </location>
</feature>
<keyword evidence="4" id="KW-1185">Reference proteome</keyword>
<dbReference type="Gene3D" id="3.30.1150.10">
    <property type="match status" value="1"/>
</dbReference>